<evidence type="ECO:0000313" key="2">
    <source>
        <dbReference type="EMBL" id="QGK69199.1"/>
    </source>
</evidence>
<feature type="transmembrane region" description="Helical" evidence="1">
    <location>
        <begin position="22"/>
        <end position="40"/>
    </location>
</feature>
<keyword evidence="1" id="KW-0472">Membrane</keyword>
<keyword evidence="3" id="KW-1185">Reference proteome</keyword>
<dbReference type="Proteomes" id="UP000371041">
    <property type="component" value="Chromosome"/>
</dbReference>
<reference evidence="3" key="1">
    <citation type="submission" date="2019-11" db="EMBL/GenBank/DDBJ databases">
        <title>The complete genome sequence of Saccharopolyspora sp. E2A.</title>
        <authorList>
            <person name="Zhang G."/>
        </authorList>
    </citation>
    <scope>NUCLEOTIDE SEQUENCE [LARGE SCALE GENOMIC DNA]</scope>
    <source>
        <strain evidence="3">E2A</strain>
    </source>
</reference>
<name>A0A5Q3QCD8_9PSEU</name>
<accession>A0A5Q3QCD8</accession>
<evidence type="ECO:0000313" key="3">
    <source>
        <dbReference type="Proteomes" id="UP000371041"/>
    </source>
</evidence>
<feature type="transmembrane region" description="Helical" evidence="1">
    <location>
        <begin position="85"/>
        <end position="103"/>
    </location>
</feature>
<dbReference type="AlphaFoldDB" id="A0A5Q3QCD8"/>
<keyword evidence="1" id="KW-1133">Transmembrane helix</keyword>
<proteinExistence type="predicted"/>
<organism evidence="2 3">
    <name type="scientific">Allosaccharopolyspora coralli</name>
    <dbReference type="NCBI Taxonomy" id="2665642"/>
    <lineage>
        <taxon>Bacteria</taxon>
        <taxon>Bacillati</taxon>
        <taxon>Actinomycetota</taxon>
        <taxon>Actinomycetes</taxon>
        <taxon>Pseudonocardiales</taxon>
        <taxon>Pseudonocardiaceae</taxon>
        <taxon>Allosaccharopolyspora</taxon>
    </lineage>
</organism>
<dbReference type="RefSeq" id="WP_154075799.1">
    <property type="nucleotide sequence ID" value="NZ_CP045929.1"/>
</dbReference>
<evidence type="ECO:0000256" key="1">
    <source>
        <dbReference type="SAM" id="Phobius"/>
    </source>
</evidence>
<keyword evidence="1" id="KW-0812">Transmembrane</keyword>
<dbReference type="KEGG" id="sace:GIY23_06330"/>
<sequence length="167" mass="17378">MTQTRGATSVESPGRSGIRGKTIALGLVVLGVALLHYGWFLDSRGHGGPVNGTGEVTVCDSNWRYLGVLQTCEVRLPDSALTLAVPRHVLAVAFAITVSALWFGSAHLVHGFFVAGAESTAPPTGVATVESQPATATRGCWVWCGHATRSSSTTVAAGSSTRSTTRR</sequence>
<gene>
    <name evidence="2" type="ORF">GIY23_06330</name>
</gene>
<protein>
    <submittedName>
        <fullName evidence="2">Uncharacterized protein</fullName>
    </submittedName>
</protein>
<dbReference type="EMBL" id="CP045929">
    <property type="protein sequence ID" value="QGK69199.1"/>
    <property type="molecule type" value="Genomic_DNA"/>
</dbReference>